<dbReference type="OrthoDB" id="2669721at2759"/>
<feature type="compositionally biased region" description="Basic and acidic residues" evidence="1">
    <location>
        <begin position="36"/>
        <end position="50"/>
    </location>
</feature>
<feature type="compositionally biased region" description="Acidic residues" evidence="1">
    <location>
        <begin position="177"/>
        <end position="190"/>
    </location>
</feature>
<name>A0A0C2SSP1_AMAMK</name>
<gene>
    <name evidence="2" type="ORF">M378DRAFT_28152</name>
</gene>
<organism evidence="2 3">
    <name type="scientific">Amanita muscaria (strain Koide BX008)</name>
    <dbReference type="NCBI Taxonomy" id="946122"/>
    <lineage>
        <taxon>Eukaryota</taxon>
        <taxon>Fungi</taxon>
        <taxon>Dikarya</taxon>
        <taxon>Basidiomycota</taxon>
        <taxon>Agaricomycotina</taxon>
        <taxon>Agaricomycetes</taxon>
        <taxon>Agaricomycetidae</taxon>
        <taxon>Agaricales</taxon>
        <taxon>Pluteineae</taxon>
        <taxon>Amanitaceae</taxon>
        <taxon>Amanita</taxon>
    </lineage>
</organism>
<feature type="compositionally biased region" description="Polar residues" evidence="1">
    <location>
        <begin position="78"/>
        <end position="87"/>
    </location>
</feature>
<dbReference type="PANTHER" id="PTHR46579:SF1">
    <property type="entry name" value="F5_8 TYPE C DOMAIN-CONTAINING PROTEIN"/>
    <property type="match status" value="1"/>
</dbReference>
<dbReference type="HOGENOM" id="CLU_007337_0_0_1"/>
<evidence type="ECO:0000313" key="3">
    <source>
        <dbReference type="Proteomes" id="UP000054549"/>
    </source>
</evidence>
<accession>A0A0C2SSP1</accession>
<evidence type="ECO:0008006" key="4">
    <source>
        <dbReference type="Google" id="ProtNLM"/>
    </source>
</evidence>
<dbReference type="Proteomes" id="UP000054549">
    <property type="component" value="Unassembled WGS sequence"/>
</dbReference>
<reference evidence="2 3" key="1">
    <citation type="submission" date="2014-04" db="EMBL/GenBank/DDBJ databases">
        <title>Evolutionary Origins and Diversification of the Mycorrhizal Mutualists.</title>
        <authorList>
            <consortium name="DOE Joint Genome Institute"/>
            <consortium name="Mycorrhizal Genomics Consortium"/>
            <person name="Kohler A."/>
            <person name="Kuo A."/>
            <person name="Nagy L.G."/>
            <person name="Floudas D."/>
            <person name="Copeland A."/>
            <person name="Barry K.W."/>
            <person name="Cichocki N."/>
            <person name="Veneault-Fourrey C."/>
            <person name="LaButti K."/>
            <person name="Lindquist E.A."/>
            <person name="Lipzen A."/>
            <person name="Lundell T."/>
            <person name="Morin E."/>
            <person name="Murat C."/>
            <person name="Riley R."/>
            <person name="Ohm R."/>
            <person name="Sun H."/>
            <person name="Tunlid A."/>
            <person name="Henrissat B."/>
            <person name="Grigoriev I.V."/>
            <person name="Hibbett D.S."/>
            <person name="Martin F."/>
        </authorList>
    </citation>
    <scope>NUCLEOTIDE SEQUENCE [LARGE SCALE GENOMIC DNA]</scope>
    <source>
        <strain evidence="2 3">Koide BX008</strain>
    </source>
</reference>
<feature type="region of interest" description="Disordered" evidence="1">
    <location>
        <begin position="35"/>
        <end position="207"/>
    </location>
</feature>
<feature type="compositionally biased region" description="Acidic residues" evidence="1">
    <location>
        <begin position="158"/>
        <end position="168"/>
    </location>
</feature>
<protein>
    <recommendedName>
        <fullName evidence="4">Transposase family Tnp2 protein</fullName>
    </recommendedName>
</protein>
<dbReference type="InParanoid" id="A0A0C2SSP1"/>
<proteinExistence type="predicted"/>
<keyword evidence="3" id="KW-1185">Reference proteome</keyword>
<dbReference type="PANTHER" id="PTHR46579">
    <property type="entry name" value="F5/8 TYPE C DOMAIN-CONTAINING PROTEIN-RELATED"/>
    <property type="match status" value="1"/>
</dbReference>
<feature type="region of interest" description="Disordered" evidence="1">
    <location>
        <begin position="335"/>
        <end position="363"/>
    </location>
</feature>
<evidence type="ECO:0000313" key="2">
    <source>
        <dbReference type="EMBL" id="KIL56999.1"/>
    </source>
</evidence>
<dbReference type="EMBL" id="KN818388">
    <property type="protein sequence ID" value="KIL56999.1"/>
    <property type="molecule type" value="Genomic_DNA"/>
</dbReference>
<dbReference type="STRING" id="946122.A0A0C2SSP1"/>
<sequence>MPPANSEAHKFCECTRLCSGGRYIRLRAWYRHRKYREKDRDEEREAEYEHVTGMPYPRSRVTSAASQSRRQEQQVRQKANSIDSGPDTSIEDDLFLDPPRSPTGTLVEDDTMPEDDARHYYPFNDIDEGEQTRDDANFANDNFPPSGQLPIDLSDWNEPPEPEYEPDVQGEAGNNGQDEEQDGAEHEDEPPCPHPPPQPNQGEPLPRATYPMLMLAQQMVDSIKNAVLEDDIHDPKLLHSIRHPPSENEPIDQKTFLSLHIFLGLVGGSEKMYQNVQGALRLSDPLRPIHSYEVIRAKVERLTGITQIQTDMCINSCIAYTGPFESLEACPKCATSRYEDPPTTSEQWQGHPAQGEESHSDSRRGIVRKVRKQYYTIPLGPQLQALWRTPEGAERMLYRQRKTDEIINQLRNNNGRVPVYDDIYHGSEYFNAWRTGQIKKGDILLMYSIDGAQLYRDKQSDCSFSIWVILDLSPELRYKKQFILPAMFIPGPNSPDNTESFLLPAFRHVSALQKEGLCVWNGKDREYQRKRPFFFHGAADTVAIPTLNGLVGHTGGCGCRLACGHRGRHKPGQPTYYPASLKPKNYSVKGCDHPDVDVATIGGPDKVLYDLNLRQLLQSTSKAGYTRTRLRTGIARPSICSGFQEEAMIPVPRCFSVDLMHLLNLNLTQLLISIWRNSSDIKIQYGGEHGPKPDFITLDNDEVWQEHGRLVASTQPYFPLSFDRPPRNPAKKINSGFKACEYMLYFWAIGPAVFRISLPNHLWTHFCKLVCGIRAIFQRRITNEQVQVAHEMLNQWEKGFEEKYYAQEVSRLHLVRPCVHAVIHAARETVRCGPLNLVAQWALENTIGNLGREVHQHSNPFSNLAERGLLRARTNALQAIFPEFDSLAPSLPSGDRAKDLGNGYVLLFARDQHQFKVLDNEELGILRPLLRIFGIESRREISIIRWARLRLPNGQIARCAWKEIQNKNTRNSRNVKIIDDGMLCFAEVQYFFQLTAPDKNSYTFALISLYSEPDSHFRQQSFGTLWVARYRGKRALHIVEVTSIQSVVAMIPFPLSKEENANVETRTKFTGAFYVAEKPFLEFLGIAGTAEMDLGADENST</sequence>
<feature type="compositionally biased region" description="Basic and acidic residues" evidence="1">
    <location>
        <begin position="354"/>
        <end position="363"/>
    </location>
</feature>
<dbReference type="AlphaFoldDB" id="A0A0C2SSP1"/>
<evidence type="ECO:0000256" key="1">
    <source>
        <dbReference type="SAM" id="MobiDB-lite"/>
    </source>
</evidence>